<sequence>MHIITVLLIGRTRAGKTSLKHMLGGGEPTCNAGNADPTPPSCEPVCVDGKCIEFIDGPGFLDTNPSVRTENIQNLIKFIKTKEYLDCVYILFPASEVLQNTDFQEIADIISLFKGCTIVPVITKTDNAKTEARNADLAKNLSTALETSALFVGEDRLDAFKENLLLPKKSIPTAALPESVARMADQVEDLYKFLHELKVILNNVDRKVGAGSEQFKNDVRDIVNEAKRNTENQLNGPDAILVDNITHMLKLTKAELKGVQNNADHKKADKCQDIQDTLNRLIQELEGGIKTEKTLFMLKKDVDEKKELVEKLADGFGRK</sequence>
<dbReference type="Gene3D" id="3.40.50.300">
    <property type="entry name" value="P-loop containing nucleotide triphosphate hydrolases"/>
    <property type="match status" value="1"/>
</dbReference>
<dbReference type="InterPro" id="IPR027417">
    <property type="entry name" value="P-loop_NTPase"/>
</dbReference>
<comment type="caution">
    <text evidence="1">The sequence shown here is derived from an EMBL/GenBank/DDBJ whole genome shotgun (WGS) entry which is preliminary data.</text>
</comment>
<dbReference type="CDD" id="cd00882">
    <property type="entry name" value="Ras_like_GTPase"/>
    <property type="match status" value="1"/>
</dbReference>
<name>A0AAD5T0J7_9FUNG</name>
<gene>
    <name evidence="1" type="ORF">HK100_000869</name>
</gene>
<dbReference type="AlphaFoldDB" id="A0AAD5T0J7"/>
<accession>A0AAD5T0J7</accession>
<evidence type="ECO:0008006" key="3">
    <source>
        <dbReference type="Google" id="ProtNLM"/>
    </source>
</evidence>
<organism evidence="1 2">
    <name type="scientific">Physocladia obscura</name>
    <dbReference type="NCBI Taxonomy" id="109957"/>
    <lineage>
        <taxon>Eukaryota</taxon>
        <taxon>Fungi</taxon>
        <taxon>Fungi incertae sedis</taxon>
        <taxon>Chytridiomycota</taxon>
        <taxon>Chytridiomycota incertae sedis</taxon>
        <taxon>Chytridiomycetes</taxon>
        <taxon>Chytridiales</taxon>
        <taxon>Chytriomycetaceae</taxon>
        <taxon>Physocladia</taxon>
    </lineage>
</organism>
<evidence type="ECO:0000313" key="2">
    <source>
        <dbReference type="Proteomes" id="UP001211907"/>
    </source>
</evidence>
<evidence type="ECO:0000313" key="1">
    <source>
        <dbReference type="EMBL" id="KAJ3117220.1"/>
    </source>
</evidence>
<dbReference type="SUPFAM" id="SSF52540">
    <property type="entry name" value="P-loop containing nucleoside triphosphate hydrolases"/>
    <property type="match status" value="2"/>
</dbReference>
<dbReference type="Proteomes" id="UP001211907">
    <property type="component" value="Unassembled WGS sequence"/>
</dbReference>
<proteinExistence type="predicted"/>
<dbReference type="EMBL" id="JADGJH010001179">
    <property type="protein sequence ID" value="KAJ3117220.1"/>
    <property type="molecule type" value="Genomic_DNA"/>
</dbReference>
<keyword evidence="2" id="KW-1185">Reference proteome</keyword>
<protein>
    <recommendedName>
        <fullName evidence="3">G domain-containing protein</fullName>
    </recommendedName>
</protein>
<reference evidence="1" key="1">
    <citation type="submission" date="2020-05" db="EMBL/GenBank/DDBJ databases">
        <title>Phylogenomic resolution of chytrid fungi.</title>
        <authorList>
            <person name="Stajich J.E."/>
            <person name="Amses K."/>
            <person name="Simmons R."/>
            <person name="Seto K."/>
            <person name="Myers J."/>
            <person name="Bonds A."/>
            <person name="Quandt C.A."/>
            <person name="Barry K."/>
            <person name="Liu P."/>
            <person name="Grigoriev I."/>
            <person name="Longcore J.E."/>
            <person name="James T.Y."/>
        </authorList>
    </citation>
    <scope>NUCLEOTIDE SEQUENCE</scope>
    <source>
        <strain evidence="1">JEL0513</strain>
    </source>
</reference>